<evidence type="ECO:0000313" key="3">
    <source>
        <dbReference type="EMBL" id="GAA3391616.1"/>
    </source>
</evidence>
<organism evidence="3 4">
    <name type="scientific">Cryptosporangium minutisporangium</name>
    <dbReference type="NCBI Taxonomy" id="113569"/>
    <lineage>
        <taxon>Bacteria</taxon>
        <taxon>Bacillati</taxon>
        <taxon>Actinomycetota</taxon>
        <taxon>Actinomycetes</taxon>
        <taxon>Cryptosporangiales</taxon>
        <taxon>Cryptosporangiaceae</taxon>
        <taxon>Cryptosporangium</taxon>
    </lineage>
</organism>
<gene>
    <name evidence="3" type="ORF">GCM10020369_50250</name>
</gene>
<name>A0ABP6T3G1_9ACTN</name>
<feature type="transmembrane region" description="Helical" evidence="2">
    <location>
        <begin position="120"/>
        <end position="142"/>
    </location>
</feature>
<feature type="region of interest" description="Disordered" evidence="1">
    <location>
        <begin position="321"/>
        <end position="460"/>
    </location>
</feature>
<feature type="compositionally biased region" description="Low complexity" evidence="1">
    <location>
        <begin position="325"/>
        <end position="360"/>
    </location>
</feature>
<proteinExistence type="predicted"/>
<keyword evidence="2" id="KW-0472">Membrane</keyword>
<accession>A0ABP6T3G1</accession>
<reference evidence="4" key="1">
    <citation type="journal article" date="2019" name="Int. J. Syst. Evol. Microbiol.">
        <title>The Global Catalogue of Microorganisms (GCM) 10K type strain sequencing project: providing services to taxonomists for standard genome sequencing and annotation.</title>
        <authorList>
            <consortium name="The Broad Institute Genomics Platform"/>
            <consortium name="The Broad Institute Genome Sequencing Center for Infectious Disease"/>
            <person name="Wu L."/>
            <person name="Ma J."/>
        </authorList>
    </citation>
    <scope>NUCLEOTIDE SEQUENCE [LARGE SCALE GENOMIC DNA]</scope>
    <source>
        <strain evidence="4">JCM 9458</strain>
    </source>
</reference>
<evidence type="ECO:0000256" key="1">
    <source>
        <dbReference type="SAM" id="MobiDB-lite"/>
    </source>
</evidence>
<feature type="compositionally biased region" description="Pro residues" evidence="1">
    <location>
        <begin position="399"/>
        <end position="410"/>
    </location>
</feature>
<dbReference type="Proteomes" id="UP001501676">
    <property type="component" value="Unassembled WGS sequence"/>
</dbReference>
<dbReference type="EMBL" id="BAAAYN010000033">
    <property type="protein sequence ID" value="GAA3391616.1"/>
    <property type="molecule type" value="Genomic_DNA"/>
</dbReference>
<evidence type="ECO:0000313" key="4">
    <source>
        <dbReference type="Proteomes" id="UP001501676"/>
    </source>
</evidence>
<feature type="transmembrane region" description="Helical" evidence="2">
    <location>
        <begin position="246"/>
        <end position="271"/>
    </location>
</feature>
<feature type="transmembrane region" description="Helical" evidence="2">
    <location>
        <begin position="291"/>
        <end position="309"/>
    </location>
</feature>
<sequence>MGQTAECRFLIPKMRLKTVSAPAQKGVDVESGPAPAHPLTEPGRTTVQLLVASSAVLALVQLVAATSVDVYNGERAGWWVAIQGATVAFAAAFAGAAASANGAWWRRTQQKAASTTPGSLGTGIAAASVAGAVFSMLCWASTSLGSATYPMVVAVFVAALLGGVFGGVRAGGAVLGGLVSTFAATLVNLAGQAVITMLSLAPDSDPERGTPLAVSAVDWGISSAVGAVIGVWWLSRRRQRTWWSHWMIVGLFPLALVVIGDFAELLAWLMVDDPAKGDALAQAAPGHGVQLLVMALAGGVTAVVAGRALRAHPEWLARPSAATRAKNNADATPAPAASNAATDDATTVPTPRPAASHTPAPVSPSPVSPSSRTTGGNEAGAETATVPLPTIDPADRPTVPIPTQPGPATDPSPTGAAPDGTRADVDARPAPVPAANGVIRTNLTALIPTQPQRRDSPQQG</sequence>
<feature type="transmembrane region" description="Helical" evidence="2">
    <location>
        <begin position="148"/>
        <end position="168"/>
    </location>
</feature>
<protein>
    <submittedName>
        <fullName evidence="3">Uncharacterized protein</fullName>
    </submittedName>
</protein>
<keyword evidence="4" id="KW-1185">Reference proteome</keyword>
<keyword evidence="2" id="KW-1133">Transmembrane helix</keyword>
<evidence type="ECO:0000256" key="2">
    <source>
        <dbReference type="SAM" id="Phobius"/>
    </source>
</evidence>
<feature type="transmembrane region" description="Helical" evidence="2">
    <location>
        <begin position="47"/>
        <end position="64"/>
    </location>
</feature>
<keyword evidence="2" id="KW-0812">Transmembrane</keyword>
<comment type="caution">
    <text evidence="3">The sequence shown here is derived from an EMBL/GenBank/DDBJ whole genome shotgun (WGS) entry which is preliminary data.</text>
</comment>
<feature type="transmembrane region" description="Helical" evidence="2">
    <location>
        <begin position="175"/>
        <end position="200"/>
    </location>
</feature>
<feature type="transmembrane region" description="Helical" evidence="2">
    <location>
        <begin position="76"/>
        <end position="99"/>
    </location>
</feature>
<feature type="compositionally biased region" description="Polar residues" evidence="1">
    <location>
        <begin position="439"/>
        <end position="451"/>
    </location>
</feature>
<feature type="transmembrane region" description="Helical" evidence="2">
    <location>
        <begin position="212"/>
        <end position="234"/>
    </location>
</feature>